<dbReference type="Gene3D" id="3.40.30.10">
    <property type="entry name" value="Glutaredoxin"/>
    <property type="match status" value="1"/>
</dbReference>
<dbReference type="Proteomes" id="UP000766336">
    <property type="component" value="Unassembled WGS sequence"/>
</dbReference>
<dbReference type="RefSeq" id="WP_213669972.1">
    <property type="nucleotide sequence ID" value="NZ_JAHCDA010000002.1"/>
</dbReference>
<evidence type="ECO:0000313" key="1">
    <source>
        <dbReference type="EMBL" id="MBS7811283.1"/>
    </source>
</evidence>
<sequence length="226" mass="24038">MTIAHFIFDPLCGWCYGAVPVLDRMRADGFGVELLPMGRTAEVPRVEGEFSGLIWETDRLVAKHTGQPFTRAYRCLLNGGTAWLDAWPATLAIIAVARTRPDRQMAALHALQIARFVNGRDTGDAAVVETILREVGLHNAADLCAASNPVLVAAAEAATRRAGDLLAEHGADGGPAVLLTGEDSPRLLGAKVLIARAAAQRSRLDSAADDPRAERARPLAAIPTFA</sequence>
<proteinExistence type="predicted"/>
<protein>
    <recommendedName>
        <fullName evidence="3">DSBA-like thioredoxin domain-containing protein</fullName>
    </recommendedName>
</protein>
<name>A0ABS5QD04_9PROT</name>
<dbReference type="EMBL" id="JAHCDA010000002">
    <property type="protein sequence ID" value="MBS7811283.1"/>
    <property type="molecule type" value="Genomic_DNA"/>
</dbReference>
<dbReference type="SUPFAM" id="SSF52833">
    <property type="entry name" value="Thioredoxin-like"/>
    <property type="match status" value="1"/>
</dbReference>
<gene>
    <name evidence="1" type="ORF">KHU32_10065</name>
</gene>
<reference evidence="1 2" key="1">
    <citation type="submission" date="2021-05" db="EMBL/GenBank/DDBJ databases">
        <title>Roseococcus sp. XZZS9, whole genome shotgun sequencing project.</title>
        <authorList>
            <person name="Zhao G."/>
            <person name="Shen L."/>
        </authorList>
    </citation>
    <scope>NUCLEOTIDE SEQUENCE [LARGE SCALE GENOMIC DNA]</scope>
    <source>
        <strain evidence="1 2">XZZS9</strain>
    </source>
</reference>
<comment type="caution">
    <text evidence="1">The sequence shown here is derived from an EMBL/GenBank/DDBJ whole genome shotgun (WGS) entry which is preliminary data.</text>
</comment>
<organism evidence="1 2">
    <name type="scientific">Roseococcus pinisoli</name>
    <dbReference type="NCBI Taxonomy" id="2835040"/>
    <lineage>
        <taxon>Bacteria</taxon>
        <taxon>Pseudomonadati</taxon>
        <taxon>Pseudomonadota</taxon>
        <taxon>Alphaproteobacteria</taxon>
        <taxon>Acetobacterales</taxon>
        <taxon>Roseomonadaceae</taxon>
        <taxon>Roseococcus</taxon>
    </lineage>
</organism>
<evidence type="ECO:0000313" key="2">
    <source>
        <dbReference type="Proteomes" id="UP000766336"/>
    </source>
</evidence>
<accession>A0ABS5QD04</accession>
<dbReference type="InterPro" id="IPR036249">
    <property type="entry name" value="Thioredoxin-like_sf"/>
</dbReference>
<evidence type="ECO:0008006" key="3">
    <source>
        <dbReference type="Google" id="ProtNLM"/>
    </source>
</evidence>
<keyword evidence="2" id="KW-1185">Reference proteome</keyword>